<accession>A0A2K8T8Y6</accession>
<keyword evidence="1" id="KW-0614">Plasmid</keyword>
<dbReference type="KEGG" id="nfl:COO91_10378"/>
<keyword evidence="2" id="KW-1185">Reference proteome</keyword>
<dbReference type="AlphaFoldDB" id="A0A2K8T8Y6"/>
<evidence type="ECO:0000313" key="2">
    <source>
        <dbReference type="Proteomes" id="UP000232003"/>
    </source>
</evidence>
<evidence type="ECO:0000313" key="1">
    <source>
        <dbReference type="EMBL" id="AUB44158.1"/>
    </source>
</evidence>
<organism evidence="1 2">
    <name type="scientific">Nostoc flagelliforme CCNUN1</name>
    <dbReference type="NCBI Taxonomy" id="2038116"/>
    <lineage>
        <taxon>Bacteria</taxon>
        <taxon>Bacillati</taxon>
        <taxon>Cyanobacteriota</taxon>
        <taxon>Cyanophyceae</taxon>
        <taxon>Nostocales</taxon>
        <taxon>Nostocaceae</taxon>
        <taxon>Nostoc</taxon>
    </lineage>
</organism>
<proteinExistence type="predicted"/>
<reference evidence="1 2" key="1">
    <citation type="submission" date="2017-11" db="EMBL/GenBank/DDBJ databases">
        <title>Complete genome of a free-living desiccation-tolerant cyanobacterium and its photosynthetic adaptation to extreme terrestrial habitat.</title>
        <authorList>
            <person name="Shang J."/>
        </authorList>
    </citation>
    <scope>NUCLEOTIDE SEQUENCE [LARGE SCALE GENOMIC DNA]</scope>
    <source>
        <strain evidence="1 2">CCNUN1</strain>
        <plasmid evidence="2">pnfsy08</plasmid>
    </source>
</reference>
<dbReference type="Proteomes" id="UP000232003">
    <property type="component" value="Plasmid pNFSY08"/>
</dbReference>
<geneLocation type="plasmid" evidence="2">
    <name>pnfsy08</name>
</geneLocation>
<name>A0A2K8T8Y6_9NOSO</name>
<protein>
    <submittedName>
        <fullName evidence="1">Uncharacterized protein</fullName>
    </submittedName>
</protein>
<dbReference type="EMBL" id="CP024793">
    <property type="protein sequence ID" value="AUB44158.1"/>
    <property type="molecule type" value="Genomic_DNA"/>
</dbReference>
<sequence>MGAVDEVIFGTLHTKRVFVQKRQTICVVAKCAFPVKMLTMLVMSSK</sequence>
<gene>
    <name evidence="1" type="ORF">COO91_10378</name>
</gene>